<organism evidence="1 2">
    <name type="scientific">Saccharophagus degradans</name>
    <dbReference type="NCBI Taxonomy" id="86304"/>
    <lineage>
        <taxon>Bacteria</taxon>
        <taxon>Pseudomonadati</taxon>
        <taxon>Pseudomonadota</taxon>
        <taxon>Gammaproteobacteria</taxon>
        <taxon>Cellvibrionales</taxon>
        <taxon>Cellvibrionaceae</taxon>
        <taxon>Saccharophagus</taxon>
    </lineage>
</organism>
<evidence type="ECO:0000313" key="2">
    <source>
        <dbReference type="Proteomes" id="UP001169760"/>
    </source>
</evidence>
<accession>A0AAW7X4H7</accession>
<evidence type="ECO:0000313" key="1">
    <source>
        <dbReference type="EMBL" id="MDO6422447.1"/>
    </source>
</evidence>
<gene>
    <name evidence="1" type="ORF">Q4521_08170</name>
</gene>
<sequence>MLIVLTFNMAHAQPSISGGIGPMVIKTMPPESDNDLRHAYKIRVIKAALDATIEQYGPYVIQTPPYNMNSLRAFNKLMLRESDINTVVGLPTQQREMDAIPIRIPVRRGLLNYRLMLVRNAELQEFQHIRTAEQLKTKSVGMAVNWLTADVMKRQGYTIVYGTERDTLYNMLAHGRFDYMLLGVNEAYKEVEHHSLGEQGISIAPGVAVHINMPSYIFESKHEPLIAKRIRDGLEIMQGSGELHALFEQEYGEYIQSAKLSERHIIKIHNPTLSDSIKLIEPEYWLDVQRAAASE</sequence>
<protein>
    <recommendedName>
        <fullName evidence="3">Solute-binding protein family 3/N-terminal domain-containing protein</fullName>
    </recommendedName>
</protein>
<name>A0AAW7X4H7_9GAMM</name>
<dbReference type="EMBL" id="JAUOPB010000005">
    <property type="protein sequence ID" value="MDO6422447.1"/>
    <property type="molecule type" value="Genomic_DNA"/>
</dbReference>
<comment type="caution">
    <text evidence="1">The sequence shown here is derived from an EMBL/GenBank/DDBJ whole genome shotgun (WGS) entry which is preliminary data.</text>
</comment>
<evidence type="ECO:0008006" key="3">
    <source>
        <dbReference type="Google" id="ProtNLM"/>
    </source>
</evidence>
<dbReference type="SUPFAM" id="SSF53850">
    <property type="entry name" value="Periplasmic binding protein-like II"/>
    <property type="match status" value="1"/>
</dbReference>
<dbReference type="RefSeq" id="WP_303492452.1">
    <property type="nucleotide sequence ID" value="NZ_JAUOPB010000005.1"/>
</dbReference>
<reference evidence="1" key="1">
    <citation type="submission" date="2023-07" db="EMBL/GenBank/DDBJ databases">
        <title>Genome content predicts the carbon catabolic preferences of heterotrophic bacteria.</title>
        <authorList>
            <person name="Gralka M."/>
        </authorList>
    </citation>
    <scope>NUCLEOTIDE SEQUENCE</scope>
    <source>
        <strain evidence="1">I3M17_2</strain>
    </source>
</reference>
<dbReference type="AlphaFoldDB" id="A0AAW7X4H7"/>
<proteinExistence type="predicted"/>
<dbReference type="Proteomes" id="UP001169760">
    <property type="component" value="Unassembled WGS sequence"/>
</dbReference>